<evidence type="ECO:0008006" key="10">
    <source>
        <dbReference type="Google" id="ProtNLM"/>
    </source>
</evidence>
<organism evidence="8 9">
    <name type="scientific">Clavelina lepadiformis</name>
    <name type="common">Light-bulb sea squirt</name>
    <name type="synonym">Ascidia lepadiformis</name>
    <dbReference type="NCBI Taxonomy" id="159417"/>
    <lineage>
        <taxon>Eukaryota</taxon>
        <taxon>Metazoa</taxon>
        <taxon>Chordata</taxon>
        <taxon>Tunicata</taxon>
        <taxon>Ascidiacea</taxon>
        <taxon>Aplousobranchia</taxon>
        <taxon>Clavelinidae</taxon>
        <taxon>Clavelina</taxon>
    </lineage>
</organism>
<keyword evidence="4 7" id="KW-1133">Transmembrane helix</keyword>
<proteinExistence type="inferred from homology"/>
<feature type="transmembrane region" description="Helical" evidence="7">
    <location>
        <begin position="342"/>
        <end position="363"/>
    </location>
</feature>
<feature type="transmembrane region" description="Helical" evidence="7">
    <location>
        <begin position="592"/>
        <end position="622"/>
    </location>
</feature>
<feature type="transmembrane region" description="Helical" evidence="7">
    <location>
        <begin position="498"/>
        <end position="525"/>
    </location>
</feature>
<evidence type="ECO:0000313" key="8">
    <source>
        <dbReference type="EMBL" id="CAK8692414.1"/>
    </source>
</evidence>
<feature type="compositionally biased region" description="Polar residues" evidence="6">
    <location>
        <begin position="1"/>
        <end position="12"/>
    </location>
</feature>
<evidence type="ECO:0000256" key="3">
    <source>
        <dbReference type="ARBA" id="ARBA00022692"/>
    </source>
</evidence>
<keyword evidence="5 7" id="KW-0472">Membrane</keyword>
<comment type="similarity">
    <text evidence="2">Belongs to the CTL (choline transporter-like) family.</text>
</comment>
<comment type="caution">
    <text evidence="8">The sequence shown here is derived from an EMBL/GenBank/DDBJ whole genome shotgun (WGS) entry which is preliminary data.</text>
</comment>
<feature type="transmembrane region" description="Helical" evidence="7">
    <location>
        <begin position="437"/>
        <end position="462"/>
    </location>
</feature>
<comment type="subcellular location">
    <subcellularLocation>
        <location evidence="1">Membrane</location>
        <topology evidence="1">Multi-pass membrane protein</topology>
    </subcellularLocation>
</comment>
<evidence type="ECO:0000313" key="9">
    <source>
        <dbReference type="Proteomes" id="UP001642483"/>
    </source>
</evidence>
<evidence type="ECO:0000256" key="5">
    <source>
        <dbReference type="ARBA" id="ARBA00023136"/>
    </source>
</evidence>
<keyword evidence="9" id="KW-1185">Reference proteome</keyword>
<accession>A0ABP0GP45</accession>
<evidence type="ECO:0000256" key="1">
    <source>
        <dbReference type="ARBA" id="ARBA00004141"/>
    </source>
</evidence>
<feature type="region of interest" description="Disordered" evidence="6">
    <location>
        <begin position="728"/>
        <end position="755"/>
    </location>
</feature>
<feature type="transmembrane region" description="Helical" evidence="7">
    <location>
        <begin position="396"/>
        <end position="416"/>
    </location>
</feature>
<feature type="region of interest" description="Disordered" evidence="6">
    <location>
        <begin position="1"/>
        <end position="25"/>
    </location>
</feature>
<feature type="transmembrane region" description="Helical" evidence="7">
    <location>
        <begin position="634"/>
        <end position="656"/>
    </location>
</feature>
<evidence type="ECO:0000256" key="4">
    <source>
        <dbReference type="ARBA" id="ARBA00022989"/>
    </source>
</evidence>
<dbReference type="PANTHER" id="PTHR12385:SF96">
    <property type="entry name" value="CHOLINE TRANSPORTER-LIKE PROTEIN"/>
    <property type="match status" value="1"/>
</dbReference>
<reference evidence="8 9" key="1">
    <citation type="submission" date="2024-02" db="EMBL/GenBank/DDBJ databases">
        <authorList>
            <person name="Daric V."/>
            <person name="Darras S."/>
        </authorList>
    </citation>
    <scope>NUCLEOTIDE SEQUENCE [LARGE SCALE GENOMIC DNA]</scope>
</reference>
<dbReference type="InterPro" id="IPR007603">
    <property type="entry name" value="Choline_transptr-like"/>
</dbReference>
<keyword evidence="3 7" id="KW-0812">Transmembrane</keyword>
<protein>
    <recommendedName>
        <fullName evidence="10">Choline transporter-like protein</fullName>
    </recommendedName>
</protein>
<name>A0ABP0GP45_CLALP</name>
<feature type="transmembrane region" description="Helical" evidence="7">
    <location>
        <begin position="34"/>
        <end position="55"/>
    </location>
</feature>
<evidence type="ECO:0000256" key="2">
    <source>
        <dbReference type="ARBA" id="ARBA00007168"/>
    </source>
</evidence>
<feature type="transmembrane region" description="Helical" evidence="7">
    <location>
        <begin position="264"/>
        <end position="288"/>
    </location>
</feature>
<feature type="transmembrane region" description="Helical" evidence="7">
    <location>
        <begin position="237"/>
        <end position="258"/>
    </location>
</feature>
<gene>
    <name evidence="8" type="ORF">CVLEPA_LOCUS25682</name>
</gene>
<dbReference type="Proteomes" id="UP001642483">
    <property type="component" value="Unassembled WGS sequence"/>
</dbReference>
<evidence type="ECO:0000256" key="7">
    <source>
        <dbReference type="SAM" id="Phobius"/>
    </source>
</evidence>
<dbReference type="EMBL" id="CAWYQH010000130">
    <property type="protein sequence ID" value="CAK8692414.1"/>
    <property type="molecule type" value="Genomic_DNA"/>
</dbReference>
<dbReference type="PANTHER" id="PTHR12385">
    <property type="entry name" value="CHOLINE TRANSPORTER-LIKE (SLC FAMILY 44)"/>
    <property type="match status" value="1"/>
</dbReference>
<evidence type="ECO:0000256" key="6">
    <source>
        <dbReference type="SAM" id="MobiDB-lite"/>
    </source>
</evidence>
<dbReference type="Pfam" id="PF04515">
    <property type="entry name" value="Choline_transpo"/>
    <property type="match status" value="1"/>
</dbReference>
<sequence length="916" mass="101528">MGCGSSSISTTEVEAMPDENTPTTPVREKKVRNVFFLLLFLAALGGMGYLARYSMDNGDPARYIKGIDSWGNVCGRNNTKTIPGAEYSGMDHTKNTFEFHTALSDVELAFDPLTYLTMDNPPAVICVSECPATVMTCKQLLTRNGYNLNDTIVDRRVCTMPHDVILPHTPLINRCIPSQITKMVGAITGDVTNQITDAPTAIGSTTGAATTSINPSGSSAMVASMAKHFIESVAKRWMDIISLTLIALAISLLMMFFLQLFTRVVLIAIVVTAGVGSVALTGFLWYNYALAKGLIDIAKVEAAIVSVVSVTGVFSEQLNVTVVNSGDFLDSLSFSIVQESSYLLPCAVVVTIATIILLLILIWSRKSLCLVVKLFDEASLAIFNMPLILLQPFVTFFVMIAIVGYFVYFSFFIFALKVPHVDDDGLVTFVEEESLPILYLFIPHLIGCLWMLAFVCACQEMILAGSVCKWFFSRGSGDKHKTCNCKICPTAKPTFYLILYNLGTVALGSMIVAIVQIVHIILGYIHDHLRGRESKFARCILKALSCCMACFEKILKYVNRNAYICAAMYGEGFCASSKRAFNLLLNNIQHMMVINCVGGFCILMGKIAIVVLTGFASIAWFKCTLGTEVSSTEYVIPTALACLASYVIASCFFNVYGMAVDTIFICFCDDQQRNNGDDRPYYSSKKLQKYMTKGYTGRKKIKKKPKESARSQSEHLFAVHVEKVTRPKKLPRPQAARGKRTDDNGYKEMPPQSPFDIDQISMASADTILVDRFDTLVDQMMARQRMSPLSKRLKTLDQADDENRRLSTLFPPINSNRRFFKPDPILYQQAYTPLPGQVPYIWDESELGRISKEPLRHDVVYSPSSAIRSSIEVVDETDDNCCINSSSSEMSIHLPPSPVFPGRNSYISRVDLDYLV</sequence>